<accession>A0A087SZL2</accession>
<protein>
    <submittedName>
        <fullName evidence="1">Uncharacterized protein</fullName>
    </submittedName>
</protein>
<dbReference type="EMBL" id="KK112695">
    <property type="protein sequence ID" value="KFM58301.1"/>
    <property type="molecule type" value="Genomic_DNA"/>
</dbReference>
<reference evidence="1 2" key="1">
    <citation type="submission" date="2013-11" db="EMBL/GenBank/DDBJ databases">
        <title>Genome sequencing of Stegodyphus mimosarum.</title>
        <authorList>
            <person name="Bechsgaard J."/>
        </authorList>
    </citation>
    <scope>NUCLEOTIDE SEQUENCE [LARGE SCALE GENOMIC DNA]</scope>
</reference>
<name>A0A087SZL2_STEMI</name>
<gene>
    <name evidence="1" type="ORF">X975_22320</name>
</gene>
<keyword evidence="2" id="KW-1185">Reference proteome</keyword>
<feature type="non-terminal residue" evidence="1">
    <location>
        <position position="56"/>
    </location>
</feature>
<organism evidence="1 2">
    <name type="scientific">Stegodyphus mimosarum</name>
    <name type="common">African social velvet spider</name>
    <dbReference type="NCBI Taxonomy" id="407821"/>
    <lineage>
        <taxon>Eukaryota</taxon>
        <taxon>Metazoa</taxon>
        <taxon>Ecdysozoa</taxon>
        <taxon>Arthropoda</taxon>
        <taxon>Chelicerata</taxon>
        <taxon>Arachnida</taxon>
        <taxon>Araneae</taxon>
        <taxon>Araneomorphae</taxon>
        <taxon>Entelegynae</taxon>
        <taxon>Eresoidea</taxon>
        <taxon>Eresidae</taxon>
        <taxon>Stegodyphus</taxon>
    </lineage>
</organism>
<dbReference type="AlphaFoldDB" id="A0A087SZL2"/>
<sequence length="56" mass="6403">MNEFPEESGTITLPIIDCNKEAVHLADHLNLNDRIRVPRCYTKEEVTANFGKIFAQ</sequence>
<proteinExistence type="predicted"/>
<dbReference type="OrthoDB" id="5771378at2759"/>
<evidence type="ECO:0000313" key="1">
    <source>
        <dbReference type="EMBL" id="KFM58301.1"/>
    </source>
</evidence>
<dbReference type="Proteomes" id="UP000054359">
    <property type="component" value="Unassembled WGS sequence"/>
</dbReference>
<evidence type="ECO:0000313" key="2">
    <source>
        <dbReference type="Proteomes" id="UP000054359"/>
    </source>
</evidence>